<proteinExistence type="predicted"/>
<dbReference type="Pfam" id="PF07729">
    <property type="entry name" value="FCD"/>
    <property type="match status" value="1"/>
</dbReference>
<evidence type="ECO:0000256" key="1">
    <source>
        <dbReference type="ARBA" id="ARBA00023015"/>
    </source>
</evidence>
<accession>A0ABT4CPB4</accession>
<sequence>MFTTIKTTKVYEQVIKQIKGMIWDGTLKTGDKLPSERDLSSQLGVSRASIREALRALEVVGLLDCRQGEGNFIRKNFENSLFEPLSIMFILNKSKPQEIFELRRVIEVETAALAAKMITEEELKELRELIEKIREYGDEDIKARLDKEFHFKIAKASRNSLIVTILNTISTLIDSLIKDARFQILKNESNKDIIDYHHNCIYNALERHDSQEAATVMRMHMELINENLIKLS</sequence>
<gene>
    <name evidence="5" type="ORF">OXH55_09680</name>
</gene>
<dbReference type="RefSeq" id="WP_268049742.1">
    <property type="nucleotide sequence ID" value="NZ_JAPQES010000003.1"/>
</dbReference>
<dbReference type="PANTHER" id="PTHR43537:SF43">
    <property type="entry name" value="GNTR-FAMILY TRANSCRIPTIONAL REGULATOR"/>
    <property type="match status" value="1"/>
</dbReference>
<dbReference type="Pfam" id="PF00392">
    <property type="entry name" value="GntR"/>
    <property type="match status" value="1"/>
</dbReference>
<evidence type="ECO:0000256" key="2">
    <source>
        <dbReference type="ARBA" id="ARBA00023125"/>
    </source>
</evidence>
<evidence type="ECO:0000256" key="3">
    <source>
        <dbReference type="ARBA" id="ARBA00023163"/>
    </source>
</evidence>
<organism evidence="5 6">
    <name type="scientific">Clostridium ganghwense</name>
    <dbReference type="NCBI Taxonomy" id="312089"/>
    <lineage>
        <taxon>Bacteria</taxon>
        <taxon>Bacillati</taxon>
        <taxon>Bacillota</taxon>
        <taxon>Clostridia</taxon>
        <taxon>Eubacteriales</taxon>
        <taxon>Clostridiaceae</taxon>
        <taxon>Clostridium</taxon>
    </lineage>
</organism>
<dbReference type="InterPro" id="IPR008920">
    <property type="entry name" value="TF_FadR/GntR_C"/>
</dbReference>
<name>A0ABT4CPB4_9CLOT</name>
<evidence type="ECO:0000313" key="6">
    <source>
        <dbReference type="Proteomes" id="UP001079657"/>
    </source>
</evidence>
<dbReference type="Gene3D" id="1.20.120.530">
    <property type="entry name" value="GntR ligand-binding domain-like"/>
    <property type="match status" value="1"/>
</dbReference>
<dbReference type="CDD" id="cd07377">
    <property type="entry name" value="WHTH_GntR"/>
    <property type="match status" value="1"/>
</dbReference>
<dbReference type="Proteomes" id="UP001079657">
    <property type="component" value="Unassembled WGS sequence"/>
</dbReference>
<protein>
    <submittedName>
        <fullName evidence="5">FadR/GntR family transcriptional regulator</fullName>
    </submittedName>
</protein>
<evidence type="ECO:0000259" key="4">
    <source>
        <dbReference type="PROSITE" id="PS50949"/>
    </source>
</evidence>
<dbReference type="InterPro" id="IPR036390">
    <property type="entry name" value="WH_DNA-bd_sf"/>
</dbReference>
<dbReference type="InterPro" id="IPR036388">
    <property type="entry name" value="WH-like_DNA-bd_sf"/>
</dbReference>
<dbReference type="SUPFAM" id="SSF48008">
    <property type="entry name" value="GntR ligand-binding domain-like"/>
    <property type="match status" value="1"/>
</dbReference>
<dbReference type="InterPro" id="IPR000524">
    <property type="entry name" value="Tscrpt_reg_HTH_GntR"/>
</dbReference>
<dbReference type="PRINTS" id="PR00035">
    <property type="entry name" value="HTHGNTR"/>
</dbReference>
<keyword evidence="3" id="KW-0804">Transcription</keyword>
<dbReference type="SMART" id="SM00895">
    <property type="entry name" value="FCD"/>
    <property type="match status" value="1"/>
</dbReference>
<keyword evidence="1" id="KW-0805">Transcription regulation</keyword>
<keyword evidence="6" id="KW-1185">Reference proteome</keyword>
<reference evidence="5" key="1">
    <citation type="submission" date="2022-12" db="EMBL/GenBank/DDBJ databases">
        <authorList>
            <person name="Wang J."/>
        </authorList>
    </citation>
    <scope>NUCLEOTIDE SEQUENCE</scope>
    <source>
        <strain evidence="5">HY-42-06</strain>
    </source>
</reference>
<dbReference type="SUPFAM" id="SSF46785">
    <property type="entry name" value="Winged helix' DNA-binding domain"/>
    <property type="match status" value="1"/>
</dbReference>
<dbReference type="Gene3D" id="1.10.10.10">
    <property type="entry name" value="Winged helix-like DNA-binding domain superfamily/Winged helix DNA-binding domain"/>
    <property type="match status" value="1"/>
</dbReference>
<dbReference type="PROSITE" id="PS50949">
    <property type="entry name" value="HTH_GNTR"/>
    <property type="match status" value="1"/>
</dbReference>
<dbReference type="EMBL" id="JAPQES010000003">
    <property type="protein sequence ID" value="MCY6370900.1"/>
    <property type="molecule type" value="Genomic_DNA"/>
</dbReference>
<dbReference type="PANTHER" id="PTHR43537">
    <property type="entry name" value="TRANSCRIPTIONAL REGULATOR, GNTR FAMILY"/>
    <property type="match status" value="1"/>
</dbReference>
<comment type="caution">
    <text evidence="5">The sequence shown here is derived from an EMBL/GenBank/DDBJ whole genome shotgun (WGS) entry which is preliminary data.</text>
</comment>
<feature type="domain" description="HTH gntR-type" evidence="4">
    <location>
        <begin position="8"/>
        <end position="76"/>
    </location>
</feature>
<keyword evidence="2" id="KW-0238">DNA-binding</keyword>
<dbReference type="InterPro" id="IPR011711">
    <property type="entry name" value="GntR_C"/>
</dbReference>
<dbReference type="SMART" id="SM00345">
    <property type="entry name" value="HTH_GNTR"/>
    <property type="match status" value="1"/>
</dbReference>
<evidence type="ECO:0000313" key="5">
    <source>
        <dbReference type="EMBL" id="MCY6370900.1"/>
    </source>
</evidence>